<dbReference type="GO" id="GO:0043565">
    <property type="term" value="F:sequence-specific DNA binding"/>
    <property type="evidence" value="ECO:0007669"/>
    <property type="project" value="InterPro"/>
</dbReference>
<dbReference type="Gene3D" id="1.10.10.60">
    <property type="entry name" value="Homeodomain-like"/>
    <property type="match status" value="1"/>
</dbReference>
<dbReference type="PANTHER" id="PTHR46796">
    <property type="entry name" value="HTH-TYPE TRANSCRIPTIONAL ACTIVATOR RHAS-RELATED"/>
    <property type="match status" value="1"/>
</dbReference>
<keyword evidence="2" id="KW-0238">DNA-binding</keyword>
<keyword evidence="3" id="KW-0804">Transcription</keyword>
<proteinExistence type="predicted"/>
<dbReference type="Pfam" id="PF12833">
    <property type="entry name" value="HTH_18"/>
    <property type="match status" value="1"/>
</dbReference>
<gene>
    <name evidence="5" type="ORF">C8D89_12445</name>
</gene>
<dbReference type="PROSITE" id="PS01124">
    <property type="entry name" value="HTH_ARAC_FAMILY_2"/>
    <property type="match status" value="1"/>
</dbReference>
<dbReference type="OrthoDB" id="9799345at2"/>
<keyword evidence="1" id="KW-0805">Transcription regulation</keyword>
<comment type="caution">
    <text evidence="5">The sequence shown here is derived from an EMBL/GenBank/DDBJ whole genome shotgun (WGS) entry which is preliminary data.</text>
</comment>
<dbReference type="EMBL" id="QEKW01000024">
    <property type="protein sequence ID" value="PVY97508.1"/>
    <property type="molecule type" value="Genomic_DNA"/>
</dbReference>
<name>A0A2U1EC32_9PSEU</name>
<dbReference type="RefSeq" id="WP_116711086.1">
    <property type="nucleotide sequence ID" value="NZ_QEKW01000024.1"/>
</dbReference>
<dbReference type="InterPro" id="IPR018060">
    <property type="entry name" value="HTH_AraC"/>
</dbReference>
<accession>A0A2U1EC32</accession>
<dbReference type="GO" id="GO:0003700">
    <property type="term" value="F:DNA-binding transcription factor activity"/>
    <property type="evidence" value="ECO:0007669"/>
    <property type="project" value="InterPro"/>
</dbReference>
<dbReference type="InterPro" id="IPR037923">
    <property type="entry name" value="HTH-like"/>
</dbReference>
<evidence type="ECO:0000313" key="6">
    <source>
        <dbReference type="Proteomes" id="UP000245639"/>
    </source>
</evidence>
<protein>
    <submittedName>
        <fullName evidence="5">AraC family transcriptional regulator</fullName>
    </submittedName>
</protein>
<evidence type="ECO:0000256" key="1">
    <source>
        <dbReference type="ARBA" id="ARBA00023015"/>
    </source>
</evidence>
<dbReference type="AlphaFoldDB" id="A0A2U1EC32"/>
<dbReference type="PANTHER" id="PTHR46796:SF6">
    <property type="entry name" value="ARAC SUBFAMILY"/>
    <property type="match status" value="1"/>
</dbReference>
<evidence type="ECO:0000259" key="4">
    <source>
        <dbReference type="PROSITE" id="PS01124"/>
    </source>
</evidence>
<dbReference type="SUPFAM" id="SSF46689">
    <property type="entry name" value="Homeodomain-like"/>
    <property type="match status" value="1"/>
</dbReference>
<dbReference type="InterPro" id="IPR050204">
    <property type="entry name" value="AraC_XylS_family_regulators"/>
</dbReference>
<keyword evidence="6" id="KW-1185">Reference proteome</keyword>
<reference evidence="5 6" key="1">
    <citation type="submission" date="2018-04" db="EMBL/GenBank/DDBJ databases">
        <title>Genomic Encyclopedia of Type Strains, Phase IV (KMG-IV): sequencing the most valuable type-strain genomes for metagenomic binning, comparative biology and taxonomic classification.</title>
        <authorList>
            <person name="Goeker M."/>
        </authorList>
    </citation>
    <scope>NUCLEOTIDE SEQUENCE [LARGE SCALE GENOMIC DNA]</scope>
    <source>
        <strain evidence="5 6">DSM 45771</strain>
    </source>
</reference>
<dbReference type="SUPFAM" id="SSF51215">
    <property type="entry name" value="Regulatory protein AraC"/>
    <property type="match status" value="1"/>
</dbReference>
<feature type="domain" description="HTH araC/xylS-type" evidence="4">
    <location>
        <begin position="219"/>
        <end position="320"/>
    </location>
</feature>
<dbReference type="InterPro" id="IPR009057">
    <property type="entry name" value="Homeodomain-like_sf"/>
</dbReference>
<evidence type="ECO:0000256" key="3">
    <source>
        <dbReference type="ARBA" id="ARBA00023163"/>
    </source>
</evidence>
<dbReference type="SMART" id="SM00342">
    <property type="entry name" value="HTH_ARAC"/>
    <property type="match status" value="1"/>
</dbReference>
<sequence>MDADDEVRDPRDARDVRDVQAWRGAVTGALLPFHVECSAPERFRGSIRRRRLGDASLIAMTSRPHRAVRAAEHIDDGPADYLLSLQLAGTAQFRQDDRLARVGPGDLVFYDSSRPVEIVSGEGYRSLCFRFPTDGLGGHRRAGELTATTLDAAHGLAPAVAGLLTGLHEGLERPGGGVRSEGVLAAARHATELARTLFDDELARRGLLGTPDPHEELRARIDRHIDEHLADPGLSPRAVAAAMFVSTRHLHALLAEDGRTVAGTIRERRLERCLADLADPGQAHTPVSAVALRWGFTNATRFGQLVKAATGRTPVAYRRVMLDGTA</sequence>
<evidence type="ECO:0000256" key="2">
    <source>
        <dbReference type="ARBA" id="ARBA00023125"/>
    </source>
</evidence>
<dbReference type="Pfam" id="PF14525">
    <property type="entry name" value="AraC_binding_2"/>
    <property type="match status" value="1"/>
</dbReference>
<dbReference type="InterPro" id="IPR035418">
    <property type="entry name" value="AraC-bd_2"/>
</dbReference>
<organism evidence="5 6">
    <name type="scientific">Actinomycetospora cinnamomea</name>
    <dbReference type="NCBI Taxonomy" id="663609"/>
    <lineage>
        <taxon>Bacteria</taxon>
        <taxon>Bacillati</taxon>
        <taxon>Actinomycetota</taxon>
        <taxon>Actinomycetes</taxon>
        <taxon>Pseudonocardiales</taxon>
        <taxon>Pseudonocardiaceae</taxon>
        <taxon>Actinomycetospora</taxon>
    </lineage>
</organism>
<evidence type="ECO:0000313" key="5">
    <source>
        <dbReference type="EMBL" id="PVY97508.1"/>
    </source>
</evidence>
<dbReference type="Proteomes" id="UP000245639">
    <property type="component" value="Unassembled WGS sequence"/>
</dbReference>